<dbReference type="HOGENOM" id="CLU_048114_0_0_5"/>
<dbReference type="InterPro" id="IPR031321">
    <property type="entry name" value="UCP012641"/>
</dbReference>
<organism evidence="2 3">
    <name type="scientific">Parvularcula bermudensis (strain ATCC BAA-594 / HTCC2503 / KCTC 12087)</name>
    <dbReference type="NCBI Taxonomy" id="314260"/>
    <lineage>
        <taxon>Bacteria</taxon>
        <taxon>Pseudomonadati</taxon>
        <taxon>Pseudomonadota</taxon>
        <taxon>Alphaproteobacteria</taxon>
        <taxon>Parvularculales</taxon>
        <taxon>Parvularculaceae</taxon>
        <taxon>Parvularcula</taxon>
    </lineage>
</organism>
<dbReference type="KEGG" id="pbr:PB2503_04317"/>
<dbReference type="EMBL" id="CP002156">
    <property type="protein sequence ID" value="ADM08938.1"/>
    <property type="molecule type" value="Genomic_DNA"/>
</dbReference>
<dbReference type="AlphaFoldDB" id="E0TEQ5"/>
<feature type="domain" description="Zinc-ribbon" evidence="1">
    <location>
        <begin position="15"/>
        <end position="101"/>
    </location>
</feature>
<dbReference type="RefSeq" id="WP_013299912.1">
    <property type="nucleotide sequence ID" value="NC_014414.1"/>
</dbReference>
<dbReference type="PIRSF" id="PIRSF012641">
    <property type="entry name" value="UCP012641"/>
    <property type="match status" value="1"/>
</dbReference>
<reference evidence="2 3" key="2">
    <citation type="journal article" date="2011" name="J. Bacteriol.">
        <title>Complete genome sequence of strain HTCC2503T of Parvularcula bermudensis, the type species of the order "Parvularculales" in the class Alphaproteobacteria.</title>
        <authorList>
            <person name="Oh H.M."/>
            <person name="Kang I."/>
            <person name="Vergin K.L."/>
            <person name="Kang D."/>
            <person name="Rhee K.H."/>
            <person name="Giovannoni S.J."/>
            <person name="Cho J.C."/>
        </authorList>
    </citation>
    <scope>NUCLEOTIDE SEQUENCE [LARGE SCALE GENOMIC DNA]</scope>
    <source>
        <strain evidence="3">ATCC BAA-594 / HTCC2503 / KCTC 12087</strain>
    </source>
</reference>
<evidence type="ECO:0000259" key="1">
    <source>
        <dbReference type="Pfam" id="PF10005"/>
    </source>
</evidence>
<dbReference type="InterPro" id="IPR011201">
    <property type="entry name" value="Zinc-ribbon_6_bact"/>
</dbReference>
<dbReference type="Gene3D" id="3.40.390.70">
    <property type="match status" value="1"/>
</dbReference>
<proteinExistence type="predicted"/>
<dbReference type="Pfam" id="PF15887">
    <property type="entry name" value="Peptidase_Mx"/>
    <property type="match status" value="1"/>
</dbReference>
<protein>
    <recommendedName>
        <fullName evidence="1">Zinc-ribbon domain-containing protein</fullName>
    </recommendedName>
</protein>
<name>E0TEQ5_PARBH</name>
<gene>
    <name evidence="2" type="ordered locus">PB2503_04317</name>
</gene>
<dbReference type="Pfam" id="PF10005">
    <property type="entry name" value="Zn_ribbon_DZR_6"/>
    <property type="match status" value="1"/>
</dbReference>
<sequence length="362" mass="41149">MTVLREVFEVIMHRYHCPQCRQEVYFRSFSCVSCQRNLGYAPFTDRMIAADESGHFSDGAAGNYLPCQNRANNVCNWLVSESTGPQLCDCCQHNSTIPDLTIPGNIDRWRTIEEAKRHLFYSLIRWALPRPTEASGAPEPLVFEFLADEQRSDGSIAPIFTGHEHGLITLDIAEGDDAEREKRRQAMGEPYRTLIGHFRHEVGHYYWDLLVRDAGKLAAFRNIFGDETQDYAAALKAHYEQGPPPNWSQRYISSYATSHPWEDFAETWAHYTHIADSLETADAYSLAVENPISDHSQSKVTLTFDPYRAPSTNDLIKAWVPVTIAINAINRSMGQPDLYPFVISEEIQAKLAFIHDLIHGPR</sequence>
<keyword evidence="3" id="KW-1185">Reference proteome</keyword>
<dbReference type="Proteomes" id="UP000001302">
    <property type="component" value="Chromosome"/>
</dbReference>
<evidence type="ECO:0000313" key="2">
    <source>
        <dbReference type="EMBL" id="ADM08938.1"/>
    </source>
</evidence>
<accession>E0TEQ5</accession>
<reference evidence="3" key="1">
    <citation type="submission" date="2010-08" db="EMBL/GenBank/DDBJ databases">
        <title>Genome sequence of Parvularcula bermudensis HTCC2503.</title>
        <authorList>
            <person name="Kang D.-M."/>
            <person name="Oh H.-M."/>
            <person name="Cho J.-C."/>
        </authorList>
    </citation>
    <scope>NUCLEOTIDE SEQUENCE [LARGE SCALE GENOMIC DNA]</scope>
    <source>
        <strain evidence="3">ATCC BAA-594 / HTCC2503 / KCTC 12087</strain>
    </source>
</reference>
<dbReference type="STRING" id="314260.PB2503_04317"/>
<dbReference type="eggNOG" id="COG4307">
    <property type="taxonomic scope" value="Bacteria"/>
</dbReference>
<evidence type="ECO:0000313" key="3">
    <source>
        <dbReference type="Proteomes" id="UP000001302"/>
    </source>
</evidence>